<accession>A0A232FFV7</accession>
<reference evidence="2 3" key="1">
    <citation type="journal article" date="2017" name="Curr. Biol.">
        <title>The Evolution of Venom by Co-option of Single-Copy Genes.</title>
        <authorList>
            <person name="Martinson E.O."/>
            <person name="Mrinalini"/>
            <person name="Kelkar Y.D."/>
            <person name="Chang C.H."/>
            <person name="Werren J.H."/>
        </authorList>
    </citation>
    <scope>NUCLEOTIDE SEQUENCE [LARGE SCALE GENOMIC DNA]</scope>
    <source>
        <strain evidence="2 3">Alberta</strain>
        <tissue evidence="2">Whole body</tissue>
    </source>
</reference>
<proteinExistence type="predicted"/>
<evidence type="ECO:0000313" key="2">
    <source>
        <dbReference type="EMBL" id="OXU29319.1"/>
    </source>
</evidence>
<evidence type="ECO:0000313" key="3">
    <source>
        <dbReference type="Proteomes" id="UP000215335"/>
    </source>
</evidence>
<sequence length="154" mass="17661">MAGADIVLARRVRDERILKKFAELFGEDSEDDVLYLPIHAPNLKKQKKKQRQPPMIQVKKQDVHPHQPTAPQIQGSGEKIIPVQPAVQKQEDITSQVRASFVVPKQPIANDQLAREVRKMYRSGRSTANYRKRPVYAPVPGQNYRPAVSRKRFM</sequence>
<feature type="region of interest" description="Disordered" evidence="1">
    <location>
        <begin position="44"/>
        <end position="78"/>
    </location>
</feature>
<keyword evidence="3" id="KW-1185">Reference proteome</keyword>
<evidence type="ECO:0000256" key="1">
    <source>
        <dbReference type="SAM" id="MobiDB-lite"/>
    </source>
</evidence>
<dbReference type="Proteomes" id="UP000215335">
    <property type="component" value="Unassembled WGS sequence"/>
</dbReference>
<dbReference type="EMBL" id="NNAY01000308">
    <property type="protein sequence ID" value="OXU29319.1"/>
    <property type="molecule type" value="Genomic_DNA"/>
</dbReference>
<dbReference type="AlphaFoldDB" id="A0A232FFV7"/>
<comment type="caution">
    <text evidence="2">The sequence shown here is derived from an EMBL/GenBank/DDBJ whole genome shotgun (WGS) entry which is preliminary data.</text>
</comment>
<gene>
    <name evidence="2" type="ORF">TSAR_008787</name>
</gene>
<organism evidence="2 3">
    <name type="scientific">Trichomalopsis sarcophagae</name>
    <dbReference type="NCBI Taxonomy" id="543379"/>
    <lineage>
        <taxon>Eukaryota</taxon>
        <taxon>Metazoa</taxon>
        <taxon>Ecdysozoa</taxon>
        <taxon>Arthropoda</taxon>
        <taxon>Hexapoda</taxon>
        <taxon>Insecta</taxon>
        <taxon>Pterygota</taxon>
        <taxon>Neoptera</taxon>
        <taxon>Endopterygota</taxon>
        <taxon>Hymenoptera</taxon>
        <taxon>Apocrita</taxon>
        <taxon>Proctotrupomorpha</taxon>
        <taxon>Chalcidoidea</taxon>
        <taxon>Pteromalidae</taxon>
        <taxon>Pteromalinae</taxon>
        <taxon>Trichomalopsis</taxon>
    </lineage>
</organism>
<name>A0A232FFV7_9HYME</name>
<protein>
    <submittedName>
        <fullName evidence="2">Uncharacterized protein</fullName>
    </submittedName>
</protein>